<protein>
    <submittedName>
        <fullName evidence="2">Uncharacterized protein</fullName>
    </submittedName>
</protein>
<feature type="region of interest" description="Disordered" evidence="1">
    <location>
        <begin position="60"/>
        <end position="81"/>
    </location>
</feature>
<proteinExistence type="predicted"/>
<dbReference type="Gene3D" id="3.30.750.70">
    <property type="entry name" value="4-hydroxybutyrate coenzyme like domains"/>
    <property type="match status" value="1"/>
</dbReference>
<dbReference type="Proteomes" id="UP001499978">
    <property type="component" value="Unassembled WGS sequence"/>
</dbReference>
<keyword evidence="3" id="KW-1185">Reference proteome</keyword>
<accession>A0ABN3NI91</accession>
<evidence type="ECO:0000256" key="1">
    <source>
        <dbReference type="SAM" id="MobiDB-lite"/>
    </source>
</evidence>
<reference evidence="3" key="1">
    <citation type="journal article" date="2019" name="Int. J. Syst. Evol. Microbiol.">
        <title>The Global Catalogue of Microorganisms (GCM) 10K type strain sequencing project: providing services to taxonomists for standard genome sequencing and annotation.</title>
        <authorList>
            <consortium name="The Broad Institute Genomics Platform"/>
            <consortium name="The Broad Institute Genome Sequencing Center for Infectious Disease"/>
            <person name="Wu L."/>
            <person name="Ma J."/>
        </authorList>
    </citation>
    <scope>NUCLEOTIDE SEQUENCE [LARGE SCALE GENOMIC DNA]</scope>
    <source>
        <strain evidence="3">JCM 3367</strain>
    </source>
</reference>
<gene>
    <name evidence="2" type="ORF">GCM10010201_20280</name>
</gene>
<name>A0ABN3NI91_9ACTN</name>
<evidence type="ECO:0000313" key="2">
    <source>
        <dbReference type="EMBL" id="GAA2522238.1"/>
    </source>
</evidence>
<dbReference type="EMBL" id="BAAARY010000007">
    <property type="protein sequence ID" value="GAA2522238.1"/>
    <property type="molecule type" value="Genomic_DNA"/>
</dbReference>
<sequence>MVEAVSVDYLVEVDDPPPRAVAPDVTLPALHERRDLRIWSEMVSDGVLALDRVGALDPATGATPTLRPSISSTMPPTPTPVMSCARPAPTCGLTFRRHPPRPKGGAVGWFKLPRFSQWSAVYIHCI</sequence>
<evidence type="ECO:0000313" key="3">
    <source>
        <dbReference type="Proteomes" id="UP001499978"/>
    </source>
</evidence>
<organism evidence="2 3">
    <name type="scientific">Pilimelia columellifera subsp. columellifera</name>
    <dbReference type="NCBI Taxonomy" id="706583"/>
    <lineage>
        <taxon>Bacteria</taxon>
        <taxon>Bacillati</taxon>
        <taxon>Actinomycetota</taxon>
        <taxon>Actinomycetes</taxon>
        <taxon>Micromonosporales</taxon>
        <taxon>Micromonosporaceae</taxon>
        <taxon>Pilimelia</taxon>
    </lineage>
</organism>
<comment type="caution">
    <text evidence="2">The sequence shown here is derived from an EMBL/GenBank/DDBJ whole genome shotgun (WGS) entry which is preliminary data.</text>
</comment>